<name>A0AAV6YK62_ENGPU</name>
<dbReference type="Proteomes" id="UP000824782">
    <property type="component" value="Unassembled WGS sequence"/>
</dbReference>
<sequence length="92" mass="10071">MCTTSFSDKNNCLPPRFTKSPAWSRDMRHVTATASLSSAPSVRGPAPCYVPRSVTTHVPVPGLSLIVSRPSKRLPPACLRKGALVWTRKEPR</sequence>
<evidence type="ECO:0000313" key="1">
    <source>
        <dbReference type="EMBL" id="KAG8537562.1"/>
    </source>
</evidence>
<protein>
    <submittedName>
        <fullName evidence="1">Uncharacterized protein</fullName>
    </submittedName>
</protein>
<comment type="caution">
    <text evidence="1">The sequence shown here is derived from an EMBL/GenBank/DDBJ whole genome shotgun (WGS) entry which is preliminary data.</text>
</comment>
<organism evidence="1 2">
    <name type="scientific">Engystomops pustulosus</name>
    <name type="common">Tungara frog</name>
    <name type="synonym">Physalaemus pustulosus</name>
    <dbReference type="NCBI Taxonomy" id="76066"/>
    <lineage>
        <taxon>Eukaryota</taxon>
        <taxon>Metazoa</taxon>
        <taxon>Chordata</taxon>
        <taxon>Craniata</taxon>
        <taxon>Vertebrata</taxon>
        <taxon>Euteleostomi</taxon>
        <taxon>Amphibia</taxon>
        <taxon>Batrachia</taxon>
        <taxon>Anura</taxon>
        <taxon>Neobatrachia</taxon>
        <taxon>Hyloidea</taxon>
        <taxon>Leptodactylidae</taxon>
        <taxon>Leiuperinae</taxon>
        <taxon>Engystomops</taxon>
    </lineage>
</organism>
<dbReference type="EMBL" id="WNYA01028999">
    <property type="protein sequence ID" value="KAG8537562.1"/>
    <property type="molecule type" value="Genomic_DNA"/>
</dbReference>
<reference evidence="1" key="1">
    <citation type="thesis" date="2020" institute="ProQuest LLC" country="789 East Eisenhower Parkway, Ann Arbor, MI, USA">
        <title>Comparative Genomics and Chromosome Evolution.</title>
        <authorList>
            <person name="Mudd A.B."/>
        </authorList>
    </citation>
    <scope>NUCLEOTIDE SEQUENCE</scope>
    <source>
        <strain evidence="1">237g6f4</strain>
        <tissue evidence="1">Blood</tissue>
    </source>
</reference>
<accession>A0AAV6YK62</accession>
<evidence type="ECO:0000313" key="2">
    <source>
        <dbReference type="Proteomes" id="UP000824782"/>
    </source>
</evidence>
<proteinExistence type="predicted"/>
<gene>
    <name evidence="1" type="ORF">GDO81_024308</name>
</gene>
<keyword evidence="2" id="KW-1185">Reference proteome</keyword>
<dbReference type="AlphaFoldDB" id="A0AAV6YK62"/>